<dbReference type="Gene3D" id="3.40.50.1820">
    <property type="entry name" value="alpha/beta hydrolase"/>
    <property type="match status" value="1"/>
</dbReference>
<dbReference type="InterPro" id="IPR029058">
    <property type="entry name" value="AB_hydrolase_fold"/>
</dbReference>
<dbReference type="OrthoDB" id="9974421at2759"/>
<dbReference type="PANTHER" id="PTHR11005">
    <property type="entry name" value="LYSOSOMAL ACID LIPASE-RELATED"/>
    <property type="match status" value="1"/>
</dbReference>
<dbReference type="EMBL" id="AZBU02000010">
    <property type="protein sequence ID" value="TKR62927.1"/>
    <property type="molecule type" value="Genomic_DNA"/>
</dbReference>
<dbReference type="STRING" id="34508.A0A4U5M2K1"/>
<sequence>MVNSGKVEMYDYRSVEKNQKHYGSSNPPEYDFTTITTPMYLYWSDADWLATKDDITDYLLPNLNPQAVVQNNFLDDFNHLDFIWGLRAPKEIYEPILEIIKKDLA</sequence>
<dbReference type="AlphaFoldDB" id="A0A4U5M2K1"/>
<proteinExistence type="predicted"/>
<evidence type="ECO:0000313" key="2">
    <source>
        <dbReference type="Proteomes" id="UP000298663"/>
    </source>
</evidence>
<reference evidence="1 2" key="1">
    <citation type="journal article" date="2015" name="Genome Biol.">
        <title>Comparative genomics of Steinernema reveals deeply conserved gene regulatory networks.</title>
        <authorList>
            <person name="Dillman A.R."/>
            <person name="Macchietto M."/>
            <person name="Porter C.F."/>
            <person name="Rogers A."/>
            <person name="Williams B."/>
            <person name="Antoshechkin I."/>
            <person name="Lee M.M."/>
            <person name="Goodwin Z."/>
            <person name="Lu X."/>
            <person name="Lewis E.E."/>
            <person name="Goodrich-Blair H."/>
            <person name="Stock S.P."/>
            <person name="Adams B.J."/>
            <person name="Sternberg P.W."/>
            <person name="Mortazavi A."/>
        </authorList>
    </citation>
    <scope>NUCLEOTIDE SEQUENCE [LARGE SCALE GENOMIC DNA]</scope>
    <source>
        <strain evidence="1 2">ALL</strain>
    </source>
</reference>
<protein>
    <recommendedName>
        <fullName evidence="3">AB hydrolase-1 domain-containing protein</fullName>
    </recommendedName>
</protein>
<evidence type="ECO:0008006" key="3">
    <source>
        <dbReference type="Google" id="ProtNLM"/>
    </source>
</evidence>
<gene>
    <name evidence="1" type="ORF">L596_026826</name>
</gene>
<name>A0A4U5M2K1_STECR</name>
<dbReference type="SUPFAM" id="SSF53474">
    <property type="entry name" value="alpha/beta-Hydrolases"/>
    <property type="match status" value="1"/>
</dbReference>
<evidence type="ECO:0000313" key="1">
    <source>
        <dbReference type="EMBL" id="TKR62927.1"/>
    </source>
</evidence>
<reference evidence="1 2" key="2">
    <citation type="journal article" date="2019" name="G3 (Bethesda)">
        <title>Hybrid Assembly of the Genome of the Entomopathogenic Nematode Steinernema carpocapsae Identifies the X-Chromosome.</title>
        <authorList>
            <person name="Serra L."/>
            <person name="Macchietto M."/>
            <person name="Macias-Munoz A."/>
            <person name="McGill C.J."/>
            <person name="Rodriguez I.M."/>
            <person name="Rodriguez B."/>
            <person name="Murad R."/>
            <person name="Mortazavi A."/>
        </authorList>
    </citation>
    <scope>NUCLEOTIDE SEQUENCE [LARGE SCALE GENOMIC DNA]</scope>
    <source>
        <strain evidence="1 2">ALL</strain>
    </source>
</reference>
<keyword evidence="2" id="KW-1185">Reference proteome</keyword>
<accession>A0A4U5M2K1</accession>
<organism evidence="1 2">
    <name type="scientific">Steinernema carpocapsae</name>
    <name type="common">Entomopathogenic nematode</name>
    <dbReference type="NCBI Taxonomy" id="34508"/>
    <lineage>
        <taxon>Eukaryota</taxon>
        <taxon>Metazoa</taxon>
        <taxon>Ecdysozoa</taxon>
        <taxon>Nematoda</taxon>
        <taxon>Chromadorea</taxon>
        <taxon>Rhabditida</taxon>
        <taxon>Tylenchina</taxon>
        <taxon>Panagrolaimomorpha</taxon>
        <taxon>Strongyloidoidea</taxon>
        <taxon>Steinernematidae</taxon>
        <taxon>Steinernema</taxon>
    </lineage>
</organism>
<dbReference type="Proteomes" id="UP000298663">
    <property type="component" value="Unassembled WGS sequence"/>
</dbReference>
<comment type="caution">
    <text evidence="1">The sequence shown here is derived from an EMBL/GenBank/DDBJ whole genome shotgun (WGS) entry which is preliminary data.</text>
</comment>